<evidence type="ECO:0000256" key="18">
    <source>
        <dbReference type="PROSITE-ProRule" id="PRU10141"/>
    </source>
</evidence>
<dbReference type="InterPro" id="IPR003591">
    <property type="entry name" value="Leu-rich_rpt_typical-subtyp"/>
</dbReference>
<keyword evidence="15 19" id="KW-0472">Membrane</keyword>
<evidence type="ECO:0000256" key="16">
    <source>
        <dbReference type="ARBA" id="ARBA00023170"/>
    </source>
</evidence>
<comment type="similarity">
    <text evidence="2">Belongs to the RLP family.</text>
</comment>
<evidence type="ECO:0000256" key="15">
    <source>
        <dbReference type="ARBA" id="ARBA00023136"/>
    </source>
</evidence>
<evidence type="ECO:0000256" key="5">
    <source>
        <dbReference type="ARBA" id="ARBA00022553"/>
    </source>
</evidence>
<dbReference type="Gene3D" id="3.80.10.10">
    <property type="entry name" value="Ribonuclease Inhibitor"/>
    <property type="match status" value="5"/>
</dbReference>
<dbReference type="FunFam" id="1.10.510.10:FF:000129">
    <property type="entry name" value="cysteine-rich receptor-like protein kinase 10"/>
    <property type="match status" value="1"/>
</dbReference>
<dbReference type="GO" id="GO:0005524">
    <property type="term" value="F:ATP binding"/>
    <property type="evidence" value="ECO:0007669"/>
    <property type="project" value="UniProtKB-UniRule"/>
</dbReference>
<comment type="subcellular location">
    <subcellularLocation>
        <location evidence="1">Cell membrane</location>
        <topology evidence="1">Single-pass type I membrane protein</topology>
    </subcellularLocation>
</comment>
<keyword evidence="3" id="KW-1003">Cell membrane</keyword>
<evidence type="ECO:0000256" key="6">
    <source>
        <dbReference type="ARBA" id="ARBA00022614"/>
    </source>
</evidence>
<dbReference type="SMART" id="SM00220">
    <property type="entry name" value="S_TKc"/>
    <property type="match status" value="1"/>
</dbReference>
<evidence type="ECO:0000256" key="8">
    <source>
        <dbReference type="ARBA" id="ARBA00022692"/>
    </source>
</evidence>
<dbReference type="InterPro" id="IPR050647">
    <property type="entry name" value="Plant_LRR-RLKs"/>
</dbReference>
<evidence type="ECO:0000256" key="7">
    <source>
        <dbReference type="ARBA" id="ARBA00022679"/>
    </source>
</evidence>
<dbReference type="GO" id="GO:0004674">
    <property type="term" value="F:protein serine/threonine kinase activity"/>
    <property type="evidence" value="ECO:0007669"/>
    <property type="project" value="UniProtKB-KW"/>
</dbReference>
<evidence type="ECO:0000256" key="14">
    <source>
        <dbReference type="ARBA" id="ARBA00022989"/>
    </source>
</evidence>
<evidence type="ECO:0000313" key="22">
    <source>
        <dbReference type="EMBL" id="VDD13566.1"/>
    </source>
</evidence>
<dbReference type="Pfam" id="PF07714">
    <property type="entry name" value="PK_Tyr_Ser-Thr"/>
    <property type="match status" value="1"/>
</dbReference>
<dbReference type="PANTHER" id="PTHR48056">
    <property type="entry name" value="LRR RECEPTOR-LIKE SERINE/THREONINE-PROTEIN KINASE-RELATED"/>
    <property type="match status" value="1"/>
</dbReference>
<feature type="binding site" evidence="18">
    <location>
        <position position="1129"/>
    </location>
    <ligand>
        <name>ATP</name>
        <dbReference type="ChEBI" id="CHEBI:30616"/>
    </ligand>
</feature>
<evidence type="ECO:0000256" key="13">
    <source>
        <dbReference type="ARBA" id="ARBA00022840"/>
    </source>
</evidence>
<keyword evidence="10" id="KW-0677">Repeat</keyword>
<feature type="transmembrane region" description="Helical" evidence="19">
    <location>
        <begin position="1050"/>
        <end position="1071"/>
    </location>
</feature>
<dbReference type="InterPro" id="IPR001611">
    <property type="entry name" value="Leu-rich_rpt"/>
</dbReference>
<dbReference type="SUPFAM" id="SSF56112">
    <property type="entry name" value="Protein kinase-like (PK-like)"/>
    <property type="match status" value="1"/>
</dbReference>
<protein>
    <recommendedName>
        <fullName evidence="21">Protein kinase domain-containing protein</fullName>
    </recommendedName>
</protein>
<dbReference type="SMART" id="SM00369">
    <property type="entry name" value="LRR_TYP"/>
    <property type="match status" value="9"/>
</dbReference>
<evidence type="ECO:0000256" key="19">
    <source>
        <dbReference type="SAM" id="Phobius"/>
    </source>
</evidence>
<evidence type="ECO:0000256" key="3">
    <source>
        <dbReference type="ARBA" id="ARBA00022475"/>
    </source>
</evidence>
<evidence type="ECO:0000256" key="17">
    <source>
        <dbReference type="ARBA" id="ARBA00023180"/>
    </source>
</evidence>
<evidence type="ECO:0000259" key="21">
    <source>
        <dbReference type="PROSITE" id="PS50011"/>
    </source>
</evidence>
<evidence type="ECO:0000256" key="20">
    <source>
        <dbReference type="SAM" id="SignalP"/>
    </source>
</evidence>
<keyword evidence="12" id="KW-0418">Kinase</keyword>
<dbReference type="Gene3D" id="3.30.200.20">
    <property type="entry name" value="Phosphorylase Kinase, domain 1"/>
    <property type="match status" value="1"/>
</dbReference>
<dbReference type="PROSITE" id="PS51450">
    <property type="entry name" value="LRR"/>
    <property type="match status" value="2"/>
</dbReference>
<evidence type="ECO:0000256" key="1">
    <source>
        <dbReference type="ARBA" id="ARBA00004251"/>
    </source>
</evidence>
<dbReference type="SUPFAM" id="SSF52058">
    <property type="entry name" value="L domain-like"/>
    <property type="match status" value="1"/>
</dbReference>
<gene>
    <name evidence="22" type="ORF">BRAA04T17523Z</name>
</gene>
<dbReference type="InterPro" id="IPR017441">
    <property type="entry name" value="Protein_kinase_ATP_BS"/>
</dbReference>
<proteinExistence type="inferred from homology"/>
<dbReference type="EMBL" id="LR031576">
    <property type="protein sequence ID" value="VDD13566.1"/>
    <property type="molecule type" value="Genomic_DNA"/>
</dbReference>
<keyword evidence="6" id="KW-0433">Leucine-rich repeat</keyword>
<dbReference type="SUPFAM" id="SSF52047">
    <property type="entry name" value="RNI-like"/>
    <property type="match status" value="1"/>
</dbReference>
<feature type="signal peptide" evidence="20">
    <location>
        <begin position="1"/>
        <end position="23"/>
    </location>
</feature>
<keyword evidence="5" id="KW-0597">Phosphoprotein</keyword>
<organism evidence="22">
    <name type="scientific">Brassica campestris</name>
    <name type="common">Field mustard</name>
    <dbReference type="NCBI Taxonomy" id="3711"/>
    <lineage>
        <taxon>Eukaryota</taxon>
        <taxon>Viridiplantae</taxon>
        <taxon>Streptophyta</taxon>
        <taxon>Embryophyta</taxon>
        <taxon>Tracheophyta</taxon>
        <taxon>Spermatophyta</taxon>
        <taxon>Magnoliopsida</taxon>
        <taxon>eudicotyledons</taxon>
        <taxon>Gunneridae</taxon>
        <taxon>Pentapetalae</taxon>
        <taxon>rosids</taxon>
        <taxon>malvids</taxon>
        <taxon>Brassicales</taxon>
        <taxon>Brassicaceae</taxon>
        <taxon>Brassiceae</taxon>
        <taxon>Brassica</taxon>
    </lineage>
</organism>
<dbReference type="FunFam" id="3.30.200.20:FF:000959">
    <property type="entry name" value="Cysteine-rich receptor-like protein kinase 17"/>
    <property type="match status" value="1"/>
</dbReference>
<dbReference type="Pfam" id="PF13855">
    <property type="entry name" value="LRR_8"/>
    <property type="match status" value="2"/>
</dbReference>
<dbReference type="FunFam" id="3.80.10.10:FF:001347">
    <property type="entry name" value="LRR receptor-like serine/threonine-protein kinase GSO2"/>
    <property type="match status" value="1"/>
</dbReference>
<dbReference type="CDD" id="cd14066">
    <property type="entry name" value="STKc_IRAK"/>
    <property type="match status" value="1"/>
</dbReference>
<keyword evidence="17" id="KW-0325">Glycoprotein</keyword>
<keyword evidence="4" id="KW-0723">Serine/threonine-protein kinase</keyword>
<dbReference type="Pfam" id="PF00560">
    <property type="entry name" value="LRR_1"/>
    <property type="match status" value="7"/>
</dbReference>
<evidence type="ECO:0000256" key="10">
    <source>
        <dbReference type="ARBA" id="ARBA00022737"/>
    </source>
</evidence>
<dbReference type="Gene3D" id="1.10.510.10">
    <property type="entry name" value="Transferase(Phosphotransferase) domain 1"/>
    <property type="match status" value="1"/>
</dbReference>
<name>A0A3P6CDS4_BRACM</name>
<reference evidence="22" key="1">
    <citation type="submission" date="2018-11" db="EMBL/GenBank/DDBJ databases">
        <authorList>
            <consortium name="Genoscope - CEA"/>
            <person name="William W."/>
        </authorList>
    </citation>
    <scope>NUCLEOTIDE SEQUENCE</scope>
</reference>
<dbReference type="PANTHER" id="PTHR48056:SF81">
    <property type="entry name" value="RECEPTOR PROTEIN-TYROSINE KINASE CEPR1"/>
    <property type="match status" value="1"/>
</dbReference>
<dbReference type="InterPro" id="IPR032675">
    <property type="entry name" value="LRR_dom_sf"/>
</dbReference>
<feature type="chain" id="PRO_5018061923" description="Protein kinase domain-containing protein" evidence="20">
    <location>
        <begin position="24"/>
        <end position="1407"/>
    </location>
</feature>
<evidence type="ECO:0000256" key="12">
    <source>
        <dbReference type="ARBA" id="ARBA00022777"/>
    </source>
</evidence>
<dbReference type="InterPro" id="IPR011009">
    <property type="entry name" value="Kinase-like_dom_sf"/>
</dbReference>
<keyword evidence="16" id="KW-0675">Receptor</keyword>
<dbReference type="PROSITE" id="PS00107">
    <property type="entry name" value="PROTEIN_KINASE_ATP"/>
    <property type="match status" value="1"/>
</dbReference>
<evidence type="ECO:0000256" key="2">
    <source>
        <dbReference type="ARBA" id="ARBA00009592"/>
    </source>
</evidence>
<keyword evidence="9 20" id="KW-0732">Signal</keyword>
<keyword evidence="8 19" id="KW-0812">Transmembrane</keyword>
<dbReference type="PROSITE" id="PS50011">
    <property type="entry name" value="PROTEIN_KINASE_DOM"/>
    <property type="match status" value="1"/>
</dbReference>
<dbReference type="InterPro" id="IPR000719">
    <property type="entry name" value="Prot_kinase_dom"/>
</dbReference>
<dbReference type="PROSITE" id="PS00108">
    <property type="entry name" value="PROTEIN_KINASE_ST"/>
    <property type="match status" value="1"/>
</dbReference>
<feature type="transmembrane region" description="Helical" evidence="19">
    <location>
        <begin position="999"/>
        <end position="1021"/>
    </location>
</feature>
<dbReference type="GO" id="GO:0005886">
    <property type="term" value="C:plasma membrane"/>
    <property type="evidence" value="ECO:0007669"/>
    <property type="project" value="UniProtKB-SubCell"/>
</dbReference>
<keyword evidence="13 18" id="KW-0067">ATP-binding</keyword>
<evidence type="ECO:0000256" key="11">
    <source>
        <dbReference type="ARBA" id="ARBA00022741"/>
    </source>
</evidence>
<evidence type="ECO:0000256" key="4">
    <source>
        <dbReference type="ARBA" id="ARBA00022527"/>
    </source>
</evidence>
<dbReference type="InterPro" id="IPR008271">
    <property type="entry name" value="Ser/Thr_kinase_AS"/>
</dbReference>
<keyword evidence="11 18" id="KW-0547">Nucleotide-binding</keyword>
<dbReference type="InterPro" id="IPR001245">
    <property type="entry name" value="Ser-Thr/Tyr_kinase_cat_dom"/>
</dbReference>
<feature type="domain" description="Protein kinase" evidence="21">
    <location>
        <begin position="1101"/>
        <end position="1382"/>
    </location>
</feature>
<keyword evidence="7" id="KW-0808">Transferase</keyword>
<accession>A0A3P6CDS4</accession>
<sequence length="1407" mass="158620">MEGKFFFGHYLIWVMLLLWQIHGYKSCILKERKALLELKDYLISKSSESLEGSVLKARPEEPDLEYGEAIPVLSNYETWTNDTKSDCCRWNGIKCNRTSGRVIGLSVGSVYFREPNSLLNLTFLHPFDAVQSLNLSGERYVQSYSGFFDDVEGYKSLRRLRNLEILDVSWNDLNNSIFPFLNAATSLTTLFLRGNFRDGPFPIKGVFSICHDPSPGLAFVSLRIMAEFSHLTKLKALDLSLNKFSGSMELQELKNLKNFELLDLSGNRLHGFISELTNLPKLELLNLARNNFSGPITAVCEMKNLRELDLSENHFVGQLPLCLGSLKKLRVLDLSSNQFSGNIPSSFSSLESLEYLSLLNNNFSSVFSLNPLTNLTNLKVFKVSSTSDKVQVESEGNSEPKFQLRVAVLRSCSLEKIPSFLVYQKNLRLVDLSSNRLSGNPPTWLLLNNTQLEVLLLQKNSFTIFQMPTMVHSLQVFDFSSNNIGGILPDSIGLALPNLVHLNASSNWFQGNFPSSMGEMKNISFLDLSYNNLSGKLPRRFLRGCFQLKYLKLSHNKFSGHFLPRRTSFTLLEVLRIDNNLFTGKIGVGLLGFTYLSMLDMSHNCFTGTIPSWISEFSNLDFLLLANNFLEGTIPPSLLLVEFLDLSGNLLSGALPSSQVQGRIFFLNNNNLTGSIPDTLLEGVQILDLRNNKLSGSIPQFVNTQDIKFLLLRGNNLTGSIPRQLCDLSNIRLLDLSDNKLNGFIPSCLYKSSVLRGGKESDIIYGQYYRTLTFHSEYYRSIFLVEEFQVYSSAFQEIEIKFATKQRYDSYSPGESWYSDSYTPGESLYSDSYSPEESWLSDPGTNTSQFRRGILDYMYGMDLSNNELSGVIPTELGGLWKLRSLNLSHNFLSSSIPSSFSNLKDIESLDLSYNMLHGSIPQQLTSLTFLEVFDVSHNNISGIIPQGRQFNTFNESRYLGNPLLCGPPTHISCEAKKSSEEANKGGGEEENEADMNRVVFYYGTVSVYVTTLVCIVVLMCFDCPWRRAWLRIVDAFIASAKNMLVLGKKIAATVIVVFVAIIVIVVGLAIIKRRKRKQDIELPTESVQFDLKIIEAATNNFSEHNKLGEGGFGEVYKGMLMNGTEVAVKRLSKTSGQGEVEFTNEGVVVAKLQHRNLVRLLGFSLHGEEKLLVYEFVPNQSLDYFLFGHVIIYEYTDPSKRVQLKWTVRRNIIVGITRGVLYLHQDSQLKIIHRDLKASNILLDAHMNPKIADFGMAKIFGVDQTVANTERVVGTFGYMPPEYVTHGQFSTKSDVYSFGVLILEIISGRKNSSFYQMDGLVNNLVTYVWRLWENKSLIELVDNGIKEDCKRDEVIRYIHIGVLCVQENPVDRPTLSTIHQMLTNSSVNLLVPRPPGFFLGTDQDQTL</sequence>
<dbReference type="GO" id="GO:0006950">
    <property type="term" value="P:response to stress"/>
    <property type="evidence" value="ECO:0007669"/>
    <property type="project" value="UniProtKB-ARBA"/>
</dbReference>
<keyword evidence="14 19" id="KW-1133">Transmembrane helix</keyword>
<evidence type="ECO:0000256" key="9">
    <source>
        <dbReference type="ARBA" id="ARBA00022729"/>
    </source>
</evidence>